<organism evidence="1 2">
    <name type="scientific">Brucella suis</name>
    <dbReference type="NCBI Taxonomy" id="29461"/>
    <lineage>
        <taxon>Bacteria</taxon>
        <taxon>Pseudomonadati</taxon>
        <taxon>Pseudomonadota</taxon>
        <taxon>Alphaproteobacteria</taxon>
        <taxon>Hyphomicrobiales</taxon>
        <taxon>Brucellaceae</taxon>
        <taxon>Brucella/Ochrobactrum group</taxon>
        <taxon>Brucella</taxon>
    </lineage>
</organism>
<evidence type="ECO:0000313" key="2">
    <source>
        <dbReference type="Proteomes" id="UP000230889"/>
    </source>
</evidence>
<protein>
    <submittedName>
        <fullName evidence="1">Uncharacterized protein</fullName>
    </submittedName>
</protein>
<dbReference type="EMBL" id="CP024420">
    <property type="protein sequence ID" value="ATQ53134.1"/>
    <property type="molecule type" value="Genomic_DNA"/>
</dbReference>
<gene>
    <name evidence="1" type="ORF">CS875_05535</name>
</gene>
<evidence type="ECO:0000313" key="1">
    <source>
        <dbReference type="EMBL" id="ATQ53134.1"/>
    </source>
</evidence>
<dbReference type="Proteomes" id="UP000230889">
    <property type="component" value="Chromosome 1"/>
</dbReference>
<sequence length="70" mass="8426">MENIMYKIFNKKHNKYLSYFKTPTIQGTYTLLLLESGSSLNQGYTWDKTPSKDQSFRTGCLPYWPWKWYS</sequence>
<accession>A0AAI8H7D8</accession>
<name>A0AAI8H7D8_BRUSS</name>
<reference evidence="1 2" key="1">
    <citation type="submission" date="2017-10" db="EMBL/GenBank/DDBJ databases">
        <title>First isolation and characterization of Brucella suis from yak.</title>
        <authorList>
            <person name="Yang X."/>
            <person name="Wang N."/>
            <person name="Cao X."/>
            <person name="Bie P."/>
            <person name="Wang J."/>
            <person name="Lyu Y."/>
            <person name="Wu Q."/>
        </authorList>
    </citation>
    <scope>NUCLEOTIDE SEQUENCE [LARGE SCALE GENOMIC DNA]</scope>
    <source>
        <strain evidence="1 2">QH05</strain>
    </source>
</reference>
<proteinExistence type="predicted"/>
<dbReference type="AlphaFoldDB" id="A0AAI8H7D8"/>